<dbReference type="PANTHER" id="PTHR14187">
    <property type="entry name" value="ALPHA KINASE/ELONGATION FACTOR 2 KINASE"/>
    <property type="match status" value="1"/>
</dbReference>
<keyword evidence="2" id="KW-0067">ATP-binding</keyword>
<sequence>MAFGGSLSNILKGLSVGDDDSDVEDCLVIGIDFGTTFSGVAWSTRADLESSHINFITSWPDNAREEGKVPTELWYNDAGEPAWGYSIPADGDPFRWFKLLLLHIEDLDPELREFSFLAKARNMLKESEKTAVDLVSDYLRLLWEHIMSTIEKARGESVIEALAFHVIITVPAIWKGYARQAMEDAAKKSGILNFRLAGTTKLTFAPEPEAAALSTLLEQGNSVRPGNVYVICDAGGGTVDLISYEVKDTKPIILQEAVVGTGGLCGGIFIDQTFEHMCSGRLGSKWKRLSKEGIRDVMRTEWEYGIKPQFKSPKSAKQYIVSLPAEAFRGQGTASFDDTKRKPHIKNGRIYFDGCDIEKAFEGVFADISKLVEGQIRKSAERGLSVTGIILVGGLGGSPYLYEYLKNIYSKSEIAVLQSGGIKPRTAICRGAVIKGFLEAQNDQQDGGFRVPPIAVESRVSRASYGISCSAEFDSSRHLEQDKRWDRLMECYVASNQMTWYLRRGDLVSKMEPVRHSYYQIYEEELFGKFFTLNLYQCDDEAPPARITNSVRKLGELSCKLDVGFSDLPDYPRKGSGPATKRLKLDIELVPSGASVEFVLYVYGRKQGGEHAKICFA</sequence>
<dbReference type="RefSeq" id="XP_045958857.1">
    <property type="nucleotide sequence ID" value="XM_046102821.1"/>
</dbReference>
<evidence type="ECO:0000313" key="3">
    <source>
        <dbReference type="EMBL" id="KAH6654587.1"/>
    </source>
</evidence>
<dbReference type="InterPro" id="IPR013126">
    <property type="entry name" value="Hsp_70_fam"/>
</dbReference>
<evidence type="ECO:0000313" key="4">
    <source>
        <dbReference type="Proteomes" id="UP000758603"/>
    </source>
</evidence>
<protein>
    <recommendedName>
        <fullName evidence="5">Actin-like ATPase domain-containing protein</fullName>
    </recommendedName>
</protein>
<organism evidence="3 4">
    <name type="scientific">Truncatella angustata</name>
    <dbReference type="NCBI Taxonomy" id="152316"/>
    <lineage>
        <taxon>Eukaryota</taxon>
        <taxon>Fungi</taxon>
        <taxon>Dikarya</taxon>
        <taxon>Ascomycota</taxon>
        <taxon>Pezizomycotina</taxon>
        <taxon>Sordariomycetes</taxon>
        <taxon>Xylariomycetidae</taxon>
        <taxon>Amphisphaeriales</taxon>
        <taxon>Sporocadaceae</taxon>
        <taxon>Truncatella</taxon>
    </lineage>
</organism>
<dbReference type="Pfam" id="PF00012">
    <property type="entry name" value="HSP70"/>
    <property type="match status" value="1"/>
</dbReference>
<reference evidence="3" key="1">
    <citation type="journal article" date="2021" name="Nat. Commun.">
        <title>Genetic determinants of endophytism in the Arabidopsis root mycobiome.</title>
        <authorList>
            <person name="Mesny F."/>
            <person name="Miyauchi S."/>
            <person name="Thiergart T."/>
            <person name="Pickel B."/>
            <person name="Atanasova L."/>
            <person name="Karlsson M."/>
            <person name="Huettel B."/>
            <person name="Barry K.W."/>
            <person name="Haridas S."/>
            <person name="Chen C."/>
            <person name="Bauer D."/>
            <person name="Andreopoulos W."/>
            <person name="Pangilinan J."/>
            <person name="LaButti K."/>
            <person name="Riley R."/>
            <person name="Lipzen A."/>
            <person name="Clum A."/>
            <person name="Drula E."/>
            <person name="Henrissat B."/>
            <person name="Kohler A."/>
            <person name="Grigoriev I.V."/>
            <person name="Martin F.M."/>
            <person name="Hacquard S."/>
        </authorList>
    </citation>
    <scope>NUCLEOTIDE SEQUENCE</scope>
    <source>
        <strain evidence="3">MPI-SDFR-AT-0073</strain>
    </source>
</reference>
<evidence type="ECO:0000256" key="2">
    <source>
        <dbReference type="ARBA" id="ARBA00022840"/>
    </source>
</evidence>
<accession>A0A9P8ZX96</accession>
<dbReference type="EMBL" id="JAGPXC010000004">
    <property type="protein sequence ID" value="KAH6654587.1"/>
    <property type="molecule type" value="Genomic_DNA"/>
</dbReference>
<evidence type="ECO:0000256" key="1">
    <source>
        <dbReference type="ARBA" id="ARBA00022741"/>
    </source>
</evidence>
<dbReference type="PRINTS" id="PR00301">
    <property type="entry name" value="HEATSHOCK70"/>
</dbReference>
<dbReference type="CDD" id="cd10170">
    <property type="entry name" value="ASKHA_NBD_HSP70"/>
    <property type="match status" value="1"/>
</dbReference>
<name>A0A9P8ZX96_9PEZI</name>
<dbReference type="InterPro" id="IPR043129">
    <property type="entry name" value="ATPase_NBD"/>
</dbReference>
<keyword evidence="1" id="KW-0547">Nucleotide-binding</keyword>
<dbReference type="GO" id="GO:0005524">
    <property type="term" value="F:ATP binding"/>
    <property type="evidence" value="ECO:0007669"/>
    <property type="project" value="UniProtKB-KW"/>
</dbReference>
<dbReference type="GeneID" id="70131713"/>
<dbReference type="PANTHER" id="PTHR14187:SF5">
    <property type="entry name" value="HEAT SHOCK 70 KDA PROTEIN 12A"/>
    <property type="match status" value="1"/>
</dbReference>
<dbReference type="Gene3D" id="3.30.420.40">
    <property type="match status" value="1"/>
</dbReference>
<dbReference type="OrthoDB" id="2963168at2759"/>
<keyword evidence="4" id="KW-1185">Reference proteome</keyword>
<dbReference type="GO" id="GO:0140662">
    <property type="term" value="F:ATP-dependent protein folding chaperone"/>
    <property type="evidence" value="ECO:0007669"/>
    <property type="project" value="InterPro"/>
</dbReference>
<comment type="caution">
    <text evidence="3">The sequence shown here is derived from an EMBL/GenBank/DDBJ whole genome shotgun (WGS) entry which is preliminary data.</text>
</comment>
<evidence type="ECO:0008006" key="5">
    <source>
        <dbReference type="Google" id="ProtNLM"/>
    </source>
</evidence>
<gene>
    <name evidence="3" type="ORF">BKA67DRAFT_565652</name>
</gene>
<proteinExistence type="predicted"/>
<dbReference type="Proteomes" id="UP000758603">
    <property type="component" value="Unassembled WGS sequence"/>
</dbReference>
<dbReference type="SUPFAM" id="SSF53067">
    <property type="entry name" value="Actin-like ATPase domain"/>
    <property type="match status" value="2"/>
</dbReference>
<dbReference type="AlphaFoldDB" id="A0A9P8ZX96"/>